<evidence type="ECO:0000256" key="1">
    <source>
        <dbReference type="ARBA" id="ARBA00004496"/>
    </source>
</evidence>
<dbReference type="InterPro" id="IPR003593">
    <property type="entry name" value="AAA+_ATPase"/>
</dbReference>
<evidence type="ECO:0000256" key="8">
    <source>
        <dbReference type="ARBA" id="ARBA00034006"/>
    </source>
</evidence>
<protein>
    <submittedName>
        <fullName evidence="10">FliI/YscN family ATPase</fullName>
    </submittedName>
</protein>
<dbReference type="GO" id="GO:0030257">
    <property type="term" value="C:type III protein secretion system complex"/>
    <property type="evidence" value="ECO:0007669"/>
    <property type="project" value="InterPro"/>
</dbReference>
<comment type="subcellular location">
    <subcellularLocation>
        <location evidence="1">Cytoplasm</location>
    </subcellularLocation>
</comment>
<dbReference type="InterPro" id="IPR005714">
    <property type="entry name" value="ATPase_T3SS_FliI/YscN"/>
</dbReference>
<dbReference type="GO" id="GO:0016887">
    <property type="term" value="F:ATP hydrolysis activity"/>
    <property type="evidence" value="ECO:0007669"/>
    <property type="project" value="InterPro"/>
</dbReference>
<dbReference type="Proteomes" id="UP000613255">
    <property type="component" value="Unassembled WGS sequence"/>
</dbReference>
<sequence length="445" mass="47398">MKTDLDLLRRAIEHASLLRPMGRVDRISSGIVCLSGLTEAARIGDQLILHRRDAAPLHGEVLQIDRAHVGMLPETAPDGVAIGDRAVLQPLAPFAPSAHWIGRVIDPYGVPLDGRPLMCGGDGCNLMNPPPAAVTRRAMGARIPTGLAVLNTILPIVEGQRIGLFAGSGVGKSRLLAQLAGQMDADVVVIALIGERGREVNDFVQRTLGPEKMKRAVVVAATSDQSALARRRCAWAAMSVAEHFRDTGQNVLFLADSVTRFAEAHREIAVASGESSVLRGFPASLTPMITSLCERAGPGAPGQGSITAVFSVLVAGSDMDEPVADILRGVLDGHIVLSREIAERGRFPAIDVGRSVSRSLPDAASTEENATIGEVRRLLGAYEQSEVMIKAGLYSEGTDPLLDRAVQRWPELDAFFARSEGEGISDSFDRLTLLLRRAAGTVRQG</sequence>
<dbReference type="Pfam" id="PF18269">
    <property type="entry name" value="T3SS_ATPase_C"/>
    <property type="match status" value="1"/>
</dbReference>
<reference evidence="10" key="1">
    <citation type="submission" date="2020-12" db="EMBL/GenBank/DDBJ databases">
        <title>Pontibaca salina gen. nov., sp. nov., isolated from marine sediment.</title>
        <authorList>
            <person name="Bo J."/>
            <person name="Wang S."/>
            <person name="Song X."/>
            <person name="Du Z."/>
        </authorList>
    </citation>
    <scope>NUCLEOTIDE SEQUENCE</scope>
    <source>
        <strain evidence="10">S1109L</strain>
    </source>
</reference>
<evidence type="ECO:0000256" key="4">
    <source>
        <dbReference type="ARBA" id="ARBA00022741"/>
    </source>
</evidence>
<dbReference type="Gene3D" id="3.40.50.12240">
    <property type="match status" value="1"/>
</dbReference>
<evidence type="ECO:0000256" key="7">
    <source>
        <dbReference type="ARBA" id="ARBA00022967"/>
    </source>
</evidence>
<dbReference type="SUPFAM" id="SSF52540">
    <property type="entry name" value="P-loop containing nucleoside triphosphate hydrolases"/>
    <property type="match status" value="1"/>
</dbReference>
<evidence type="ECO:0000256" key="6">
    <source>
        <dbReference type="ARBA" id="ARBA00022927"/>
    </source>
</evidence>
<proteinExistence type="predicted"/>
<dbReference type="GO" id="GO:0008564">
    <property type="term" value="F:protein-exporting ATPase activity"/>
    <property type="evidence" value="ECO:0007669"/>
    <property type="project" value="UniProtKB-EC"/>
</dbReference>
<keyword evidence="6" id="KW-0653">Protein transport</keyword>
<comment type="caution">
    <text evidence="10">The sequence shown here is derived from an EMBL/GenBank/DDBJ whole genome shotgun (WGS) entry which is preliminary data.</text>
</comment>
<dbReference type="InterPro" id="IPR020003">
    <property type="entry name" value="ATPase_a/bsu_AS"/>
</dbReference>
<dbReference type="Pfam" id="PF00006">
    <property type="entry name" value="ATP-synt_ab"/>
    <property type="match status" value="1"/>
</dbReference>
<dbReference type="PANTHER" id="PTHR15184">
    <property type="entry name" value="ATP SYNTHASE"/>
    <property type="match status" value="1"/>
</dbReference>
<feature type="domain" description="AAA+ ATPase" evidence="9">
    <location>
        <begin position="158"/>
        <end position="342"/>
    </location>
</feature>
<keyword evidence="2" id="KW-0813">Transport</keyword>
<evidence type="ECO:0000256" key="2">
    <source>
        <dbReference type="ARBA" id="ARBA00022448"/>
    </source>
</evidence>
<dbReference type="InterPro" id="IPR000194">
    <property type="entry name" value="ATPase_F1/V1/A1_a/bsu_nucl-bd"/>
</dbReference>
<dbReference type="GO" id="GO:0046933">
    <property type="term" value="F:proton-transporting ATP synthase activity, rotational mechanism"/>
    <property type="evidence" value="ECO:0007669"/>
    <property type="project" value="TreeGrafter"/>
</dbReference>
<organism evidence="10 11">
    <name type="scientific">Pontibaca salina</name>
    <dbReference type="NCBI Taxonomy" id="2795731"/>
    <lineage>
        <taxon>Bacteria</taxon>
        <taxon>Pseudomonadati</taxon>
        <taxon>Pseudomonadota</taxon>
        <taxon>Alphaproteobacteria</taxon>
        <taxon>Rhodobacterales</taxon>
        <taxon>Roseobacteraceae</taxon>
        <taxon>Pontibaca</taxon>
    </lineage>
</organism>
<evidence type="ECO:0000256" key="5">
    <source>
        <dbReference type="ARBA" id="ARBA00022840"/>
    </source>
</evidence>
<dbReference type="AlphaFoldDB" id="A0A934M051"/>
<dbReference type="PANTHER" id="PTHR15184:SF9">
    <property type="entry name" value="SPI-1 TYPE 3 SECRETION SYSTEM ATPASE"/>
    <property type="match status" value="1"/>
</dbReference>
<keyword evidence="5" id="KW-0067">ATP-binding</keyword>
<evidence type="ECO:0000259" key="9">
    <source>
        <dbReference type="SMART" id="SM00382"/>
    </source>
</evidence>
<dbReference type="InterPro" id="IPR040627">
    <property type="entry name" value="T3SS_ATPase_C"/>
</dbReference>
<dbReference type="InterPro" id="IPR050053">
    <property type="entry name" value="ATPase_alpha/beta_chains"/>
</dbReference>
<evidence type="ECO:0000256" key="3">
    <source>
        <dbReference type="ARBA" id="ARBA00022490"/>
    </source>
</evidence>
<dbReference type="GO" id="GO:0005524">
    <property type="term" value="F:ATP binding"/>
    <property type="evidence" value="ECO:0007669"/>
    <property type="project" value="UniProtKB-KW"/>
</dbReference>
<dbReference type="EMBL" id="JAEIJD010000003">
    <property type="protein sequence ID" value="MBI6629383.1"/>
    <property type="molecule type" value="Genomic_DNA"/>
</dbReference>
<dbReference type="InterPro" id="IPR027417">
    <property type="entry name" value="P-loop_NTPase"/>
</dbReference>
<name>A0A934M051_9RHOB</name>
<keyword evidence="3" id="KW-0963">Cytoplasm</keyword>
<comment type="catalytic activity">
    <reaction evidence="8">
        <text>ATP + H2O + cellular proteinSide 1 = ADP + phosphate + cellular proteinSide 2.</text>
        <dbReference type="EC" id="7.4.2.8"/>
    </reaction>
</comment>
<dbReference type="GO" id="GO:0030254">
    <property type="term" value="P:protein secretion by the type III secretion system"/>
    <property type="evidence" value="ECO:0007669"/>
    <property type="project" value="InterPro"/>
</dbReference>
<dbReference type="GO" id="GO:0005737">
    <property type="term" value="C:cytoplasm"/>
    <property type="evidence" value="ECO:0007669"/>
    <property type="project" value="UniProtKB-SubCell"/>
</dbReference>
<accession>A0A934M051</accession>
<dbReference type="SMART" id="SM00382">
    <property type="entry name" value="AAA"/>
    <property type="match status" value="1"/>
</dbReference>
<dbReference type="PROSITE" id="PS00152">
    <property type="entry name" value="ATPASE_ALPHA_BETA"/>
    <property type="match status" value="1"/>
</dbReference>
<keyword evidence="11" id="KW-1185">Reference proteome</keyword>
<evidence type="ECO:0000313" key="10">
    <source>
        <dbReference type="EMBL" id="MBI6629383.1"/>
    </source>
</evidence>
<gene>
    <name evidence="10" type="ORF">JAO82_05750</name>
</gene>
<keyword evidence="4" id="KW-0547">Nucleotide-binding</keyword>
<evidence type="ECO:0000313" key="11">
    <source>
        <dbReference type="Proteomes" id="UP000613255"/>
    </source>
</evidence>
<keyword evidence="7" id="KW-1278">Translocase</keyword>
<dbReference type="NCBIfam" id="TIGR01026">
    <property type="entry name" value="fliI_yscN"/>
    <property type="match status" value="1"/>
</dbReference>
<dbReference type="RefSeq" id="WP_198685404.1">
    <property type="nucleotide sequence ID" value="NZ_JAEIJD010000003.1"/>
</dbReference>